<name>A0A3N1HLF4_9ACTN</name>
<reference evidence="6 7" key="1">
    <citation type="journal article" date="2015" name="Stand. Genomic Sci.">
        <title>Genomic Encyclopedia of Bacterial and Archaeal Type Strains, Phase III: the genomes of soil and plant-associated and newly described type strains.</title>
        <authorList>
            <person name="Whitman W.B."/>
            <person name="Woyke T."/>
            <person name="Klenk H.P."/>
            <person name="Zhou Y."/>
            <person name="Lilburn T.G."/>
            <person name="Beck B.J."/>
            <person name="De Vos P."/>
            <person name="Vandamme P."/>
            <person name="Eisen J.A."/>
            <person name="Garrity G."/>
            <person name="Hugenholtz P."/>
            <person name="Kyrpides N.C."/>
        </authorList>
    </citation>
    <scope>NUCLEOTIDE SEQUENCE [LARGE SCALE GENOMIC DNA]</scope>
    <source>
        <strain evidence="6 7">CECT 7306</strain>
    </source>
</reference>
<evidence type="ECO:0000256" key="2">
    <source>
        <dbReference type="ARBA" id="ARBA00005979"/>
    </source>
</evidence>
<dbReference type="Gene3D" id="3.20.20.70">
    <property type="entry name" value="Aldolase class I"/>
    <property type="match status" value="1"/>
</dbReference>
<dbReference type="EMBL" id="RJKN01000004">
    <property type="protein sequence ID" value="ROP43348.1"/>
    <property type="molecule type" value="Genomic_DNA"/>
</dbReference>
<dbReference type="Proteomes" id="UP000276232">
    <property type="component" value="Unassembled WGS sequence"/>
</dbReference>
<keyword evidence="3" id="KW-0560">Oxidoreductase</keyword>
<dbReference type="FunFam" id="3.20.20.70:FF:000059">
    <property type="entry name" value="N-ethylmaleimide reductase, FMN-linked"/>
    <property type="match status" value="1"/>
</dbReference>
<dbReference type="AlphaFoldDB" id="A0A3N1HLF4"/>
<dbReference type="FunCoup" id="A0A3N1HLF4">
    <property type="interactions" value="35"/>
</dbReference>
<dbReference type="InterPro" id="IPR001155">
    <property type="entry name" value="OxRdtase_FMN_N"/>
</dbReference>
<evidence type="ECO:0000256" key="4">
    <source>
        <dbReference type="SAM" id="MobiDB-lite"/>
    </source>
</evidence>
<evidence type="ECO:0000259" key="5">
    <source>
        <dbReference type="Pfam" id="PF00724"/>
    </source>
</evidence>
<evidence type="ECO:0000313" key="7">
    <source>
        <dbReference type="Proteomes" id="UP000276232"/>
    </source>
</evidence>
<evidence type="ECO:0000256" key="3">
    <source>
        <dbReference type="ARBA" id="ARBA00023002"/>
    </source>
</evidence>
<dbReference type="PANTHER" id="PTHR22893">
    <property type="entry name" value="NADH OXIDOREDUCTASE-RELATED"/>
    <property type="match status" value="1"/>
</dbReference>
<proteinExistence type="inferred from homology"/>
<dbReference type="SUPFAM" id="SSF51395">
    <property type="entry name" value="FMN-linked oxidoreductases"/>
    <property type="match status" value="1"/>
</dbReference>
<dbReference type="GO" id="GO:0010181">
    <property type="term" value="F:FMN binding"/>
    <property type="evidence" value="ECO:0007669"/>
    <property type="project" value="InterPro"/>
</dbReference>
<protein>
    <submittedName>
        <fullName evidence="6">2,4-dienoyl-CoA reductase-like NADH-dependent reductase (Old Yellow Enzyme family)</fullName>
    </submittedName>
</protein>
<dbReference type="InterPro" id="IPR013785">
    <property type="entry name" value="Aldolase_TIM"/>
</dbReference>
<comment type="cofactor">
    <cofactor evidence="1">
        <name>FMN</name>
        <dbReference type="ChEBI" id="CHEBI:58210"/>
    </cofactor>
</comment>
<dbReference type="Pfam" id="PF00724">
    <property type="entry name" value="Oxidored_FMN"/>
    <property type="match status" value="1"/>
</dbReference>
<feature type="domain" description="NADH:flavin oxidoreductase/NADH oxidase N-terminal" evidence="5">
    <location>
        <begin position="22"/>
        <end position="352"/>
    </location>
</feature>
<keyword evidence="7" id="KW-1185">Reference proteome</keyword>
<evidence type="ECO:0000256" key="1">
    <source>
        <dbReference type="ARBA" id="ARBA00001917"/>
    </source>
</evidence>
<dbReference type="RefSeq" id="WP_123380007.1">
    <property type="nucleotide sequence ID" value="NZ_RJKN01000004.1"/>
</dbReference>
<dbReference type="PANTHER" id="PTHR22893:SF91">
    <property type="entry name" value="NADPH DEHYDROGENASE 2-RELATED"/>
    <property type="match status" value="1"/>
</dbReference>
<feature type="region of interest" description="Disordered" evidence="4">
    <location>
        <begin position="1"/>
        <end position="24"/>
    </location>
</feature>
<dbReference type="GO" id="GO:0016628">
    <property type="term" value="F:oxidoreductase activity, acting on the CH-CH group of donors, NAD or NADP as acceptor"/>
    <property type="evidence" value="ECO:0007669"/>
    <property type="project" value="UniProtKB-ARBA"/>
</dbReference>
<comment type="caution">
    <text evidence="6">The sequence shown here is derived from an EMBL/GenBank/DDBJ whole genome shotgun (WGS) entry which is preliminary data.</text>
</comment>
<dbReference type="InterPro" id="IPR045247">
    <property type="entry name" value="Oye-like"/>
</dbReference>
<sequence length="377" mass="39362">MSQTTQDRPVEREAGTPDGGPSLFDPVVLGDLSLRNRVVMAPLTRTRAGASGVPNDLLVEHYGQRAGLGLIITEGTYPTAESRSYPGQPGIVTDEQAAGWRRVADAVHARGGLLVMQVMHGGRVSHTDITGTDRIVAPSAVRLEGEAHTADGKKPYPTPHALTTEEVQQVVADHVAAARRAVDAGLDGVELHSANGYLLHEFLAPTTNQRTDAYGGSPQARARLGVEVATAVAAEIGAGRVGIRISPAHGVQGVAEDDPEDVAATYRALVEGLAPLGLAYLSVLRADLADPLVAELRERFGGPLVANSGFAAPTTREDAEQLVASGAADAVAVGRAAIANPDLVERWRLGAPENEPDGSTFYGTDARGYTDYPALSA</sequence>
<organism evidence="6 7">
    <name type="scientific">Pseudokineococcus lusitanus</name>
    <dbReference type="NCBI Taxonomy" id="763993"/>
    <lineage>
        <taxon>Bacteria</taxon>
        <taxon>Bacillati</taxon>
        <taxon>Actinomycetota</taxon>
        <taxon>Actinomycetes</taxon>
        <taxon>Kineosporiales</taxon>
        <taxon>Kineosporiaceae</taxon>
        <taxon>Pseudokineococcus</taxon>
    </lineage>
</organism>
<dbReference type="GO" id="GO:0005829">
    <property type="term" value="C:cytosol"/>
    <property type="evidence" value="ECO:0007669"/>
    <property type="project" value="UniProtKB-ARBA"/>
</dbReference>
<accession>A0A3N1HLF4</accession>
<comment type="similarity">
    <text evidence="2">Belongs to the NADH:flavin oxidoreductase/NADH oxidase family.</text>
</comment>
<dbReference type="OrthoDB" id="3169239at2"/>
<evidence type="ECO:0000313" key="6">
    <source>
        <dbReference type="EMBL" id="ROP43348.1"/>
    </source>
</evidence>
<dbReference type="CDD" id="cd02933">
    <property type="entry name" value="OYE_like_FMN"/>
    <property type="match status" value="1"/>
</dbReference>
<gene>
    <name evidence="6" type="ORF">EDC03_1951</name>
</gene>
<dbReference type="InParanoid" id="A0A3N1HLF4"/>